<accession>A0ABN9KUE9</accession>
<comment type="caution">
    <text evidence="1">The sequence shown here is derived from an EMBL/GenBank/DDBJ whole genome shotgun (WGS) entry which is preliminary data.</text>
</comment>
<reference evidence="1" key="1">
    <citation type="submission" date="2023-07" db="EMBL/GenBank/DDBJ databases">
        <authorList>
            <person name="Stuckert A."/>
        </authorList>
    </citation>
    <scope>NUCLEOTIDE SEQUENCE</scope>
</reference>
<dbReference type="Proteomes" id="UP001176940">
    <property type="component" value="Unassembled WGS sequence"/>
</dbReference>
<gene>
    <name evidence="1" type="ORF">RIMI_LOCUS2248063</name>
</gene>
<evidence type="ECO:0000313" key="2">
    <source>
        <dbReference type="Proteomes" id="UP001176940"/>
    </source>
</evidence>
<dbReference type="EMBL" id="CAUEEQ010003102">
    <property type="protein sequence ID" value="CAJ0924361.1"/>
    <property type="molecule type" value="Genomic_DNA"/>
</dbReference>
<evidence type="ECO:0000313" key="1">
    <source>
        <dbReference type="EMBL" id="CAJ0924361.1"/>
    </source>
</evidence>
<keyword evidence="2" id="KW-1185">Reference proteome</keyword>
<name>A0ABN9KUE9_9NEOB</name>
<proteinExistence type="predicted"/>
<organism evidence="1 2">
    <name type="scientific">Ranitomeya imitator</name>
    <name type="common">mimic poison frog</name>
    <dbReference type="NCBI Taxonomy" id="111125"/>
    <lineage>
        <taxon>Eukaryota</taxon>
        <taxon>Metazoa</taxon>
        <taxon>Chordata</taxon>
        <taxon>Craniata</taxon>
        <taxon>Vertebrata</taxon>
        <taxon>Euteleostomi</taxon>
        <taxon>Amphibia</taxon>
        <taxon>Batrachia</taxon>
        <taxon>Anura</taxon>
        <taxon>Neobatrachia</taxon>
        <taxon>Hyloidea</taxon>
        <taxon>Dendrobatidae</taxon>
        <taxon>Dendrobatinae</taxon>
        <taxon>Ranitomeya</taxon>
    </lineage>
</organism>
<sequence>MDIFGSCIDGNLNFEPLTFPSRSISGASISTSGPLMPTLGPVKSPSTVGPFRFKSKSGMDTFGKLIFIDGILKFGPFSFPSGPSISTSGPEPEIPNLGILNLGILNFPSGPFKLTSGVSTSKFGPSISNSGPLISILGPFKPPSSLGPFRFRSTSGMDIFGSCIDGILNFGPLTLPSTSISGASRYINVYFR</sequence>
<protein>
    <submittedName>
        <fullName evidence="1">Uncharacterized protein</fullName>
    </submittedName>
</protein>